<dbReference type="AlphaFoldDB" id="A0A0A9HZ42"/>
<dbReference type="EMBL" id="GBRH01159723">
    <property type="protein sequence ID" value="JAE38173.1"/>
    <property type="molecule type" value="Transcribed_RNA"/>
</dbReference>
<protein>
    <submittedName>
        <fullName evidence="1">Uncharacterized protein</fullName>
    </submittedName>
</protein>
<name>A0A0A9HZ42_ARUDO</name>
<reference evidence="1" key="1">
    <citation type="submission" date="2014-09" db="EMBL/GenBank/DDBJ databases">
        <authorList>
            <person name="Magalhaes I.L.F."/>
            <person name="Oliveira U."/>
            <person name="Santos F.R."/>
            <person name="Vidigal T.H.D.A."/>
            <person name="Brescovit A.D."/>
            <person name="Santos A.J."/>
        </authorList>
    </citation>
    <scope>NUCLEOTIDE SEQUENCE</scope>
    <source>
        <tissue evidence="1">Shoot tissue taken approximately 20 cm above the soil surface</tissue>
    </source>
</reference>
<reference evidence="1" key="2">
    <citation type="journal article" date="2015" name="Data Brief">
        <title>Shoot transcriptome of the giant reed, Arundo donax.</title>
        <authorList>
            <person name="Barrero R.A."/>
            <person name="Guerrero F.D."/>
            <person name="Moolhuijzen P."/>
            <person name="Goolsby J.A."/>
            <person name="Tidwell J."/>
            <person name="Bellgard S.E."/>
            <person name="Bellgard M.I."/>
        </authorList>
    </citation>
    <scope>NUCLEOTIDE SEQUENCE</scope>
    <source>
        <tissue evidence="1">Shoot tissue taken approximately 20 cm above the soil surface</tissue>
    </source>
</reference>
<organism evidence="1">
    <name type="scientific">Arundo donax</name>
    <name type="common">Giant reed</name>
    <name type="synonym">Donax arundinaceus</name>
    <dbReference type="NCBI Taxonomy" id="35708"/>
    <lineage>
        <taxon>Eukaryota</taxon>
        <taxon>Viridiplantae</taxon>
        <taxon>Streptophyta</taxon>
        <taxon>Embryophyta</taxon>
        <taxon>Tracheophyta</taxon>
        <taxon>Spermatophyta</taxon>
        <taxon>Magnoliopsida</taxon>
        <taxon>Liliopsida</taxon>
        <taxon>Poales</taxon>
        <taxon>Poaceae</taxon>
        <taxon>PACMAD clade</taxon>
        <taxon>Arundinoideae</taxon>
        <taxon>Arundineae</taxon>
        <taxon>Arundo</taxon>
    </lineage>
</organism>
<proteinExistence type="predicted"/>
<sequence>MISVLFFLYHPNSWLSKIVIFFGVICQYCELTCQLPTAYSSFCFLA</sequence>
<accession>A0A0A9HZ42</accession>
<evidence type="ECO:0000313" key="1">
    <source>
        <dbReference type="EMBL" id="JAE38173.1"/>
    </source>
</evidence>